<sequence length="41" mass="4632">MFFNHPPLSRPYPAAQAREGGVRVLRLAWAGKRERGKKSPV</sequence>
<dbReference type="InParanoid" id="A0A0D2G7Q8"/>
<dbReference type="Proteomes" id="UP000032233">
    <property type="component" value="Unassembled WGS sequence"/>
</dbReference>
<dbReference type="AlphaFoldDB" id="A0A0D2G7Q8"/>
<accession>A0A0D2G7Q8</accession>
<reference evidence="1 2" key="1">
    <citation type="submission" date="2013-11" db="EMBL/GenBank/DDBJ databases">
        <title>Metagenomic analysis of a methanogenic consortium involved in long chain n-alkane degradation.</title>
        <authorList>
            <person name="Davidova I.A."/>
            <person name="Callaghan A.V."/>
            <person name="Wawrik B."/>
            <person name="Pruitt S."/>
            <person name="Marks C."/>
            <person name="Duncan K.E."/>
            <person name="Suflita J.M."/>
        </authorList>
    </citation>
    <scope>NUCLEOTIDE SEQUENCE [LARGE SCALE GENOMIC DNA]</scope>
    <source>
        <strain evidence="1 2">SPR</strain>
    </source>
</reference>
<gene>
    <name evidence="1" type="ORF">X474_26605</name>
</gene>
<organism evidence="1 2">
    <name type="scientific">Dethiosulfatarculus sandiegensis</name>
    <dbReference type="NCBI Taxonomy" id="1429043"/>
    <lineage>
        <taxon>Bacteria</taxon>
        <taxon>Pseudomonadati</taxon>
        <taxon>Thermodesulfobacteriota</taxon>
        <taxon>Desulfarculia</taxon>
        <taxon>Desulfarculales</taxon>
        <taxon>Desulfarculaceae</taxon>
        <taxon>Dethiosulfatarculus</taxon>
    </lineage>
</organism>
<keyword evidence="2" id="KW-1185">Reference proteome</keyword>
<evidence type="ECO:0000313" key="1">
    <source>
        <dbReference type="EMBL" id="KIX10967.1"/>
    </source>
</evidence>
<name>A0A0D2G7Q8_9BACT</name>
<dbReference type="EMBL" id="AZAC01000078">
    <property type="protein sequence ID" value="KIX10967.1"/>
    <property type="molecule type" value="Genomic_DNA"/>
</dbReference>
<proteinExistence type="predicted"/>
<evidence type="ECO:0000313" key="2">
    <source>
        <dbReference type="Proteomes" id="UP000032233"/>
    </source>
</evidence>
<comment type="caution">
    <text evidence="1">The sequence shown here is derived from an EMBL/GenBank/DDBJ whole genome shotgun (WGS) entry which is preliminary data.</text>
</comment>
<protein>
    <submittedName>
        <fullName evidence="1">Uncharacterized protein</fullName>
    </submittedName>
</protein>